<name>A0A4C1W1A4_EUMVA</name>
<dbReference type="Proteomes" id="UP000299102">
    <property type="component" value="Unassembled WGS sequence"/>
</dbReference>
<keyword evidence="2" id="KW-1185">Reference proteome</keyword>
<reference evidence="1 2" key="1">
    <citation type="journal article" date="2019" name="Commun. Biol.">
        <title>The bagworm genome reveals a unique fibroin gene that provides high tensile strength.</title>
        <authorList>
            <person name="Kono N."/>
            <person name="Nakamura H."/>
            <person name="Ohtoshi R."/>
            <person name="Tomita M."/>
            <person name="Numata K."/>
            <person name="Arakawa K."/>
        </authorList>
    </citation>
    <scope>NUCLEOTIDE SEQUENCE [LARGE SCALE GENOMIC DNA]</scope>
</reference>
<accession>A0A4C1W1A4</accession>
<proteinExistence type="predicted"/>
<dbReference type="EMBL" id="BGZK01000459">
    <property type="protein sequence ID" value="GBP44851.1"/>
    <property type="molecule type" value="Genomic_DNA"/>
</dbReference>
<dbReference type="AlphaFoldDB" id="A0A4C1W1A4"/>
<evidence type="ECO:0000313" key="2">
    <source>
        <dbReference type="Proteomes" id="UP000299102"/>
    </source>
</evidence>
<gene>
    <name evidence="1" type="ORF">EVAR_75720_1</name>
</gene>
<organism evidence="1 2">
    <name type="scientific">Eumeta variegata</name>
    <name type="common">Bagworm moth</name>
    <name type="synonym">Eumeta japonica</name>
    <dbReference type="NCBI Taxonomy" id="151549"/>
    <lineage>
        <taxon>Eukaryota</taxon>
        <taxon>Metazoa</taxon>
        <taxon>Ecdysozoa</taxon>
        <taxon>Arthropoda</taxon>
        <taxon>Hexapoda</taxon>
        <taxon>Insecta</taxon>
        <taxon>Pterygota</taxon>
        <taxon>Neoptera</taxon>
        <taxon>Endopterygota</taxon>
        <taxon>Lepidoptera</taxon>
        <taxon>Glossata</taxon>
        <taxon>Ditrysia</taxon>
        <taxon>Tineoidea</taxon>
        <taxon>Psychidae</taxon>
        <taxon>Oiketicinae</taxon>
        <taxon>Eumeta</taxon>
    </lineage>
</organism>
<evidence type="ECO:0000313" key="1">
    <source>
        <dbReference type="EMBL" id="GBP44851.1"/>
    </source>
</evidence>
<comment type="caution">
    <text evidence="1">The sequence shown here is derived from an EMBL/GenBank/DDBJ whole genome shotgun (WGS) entry which is preliminary data.</text>
</comment>
<sequence>MRPKFVPVSAARARLAVLQLEKKSKSMRVVKRTGRENVCAAQAHVRAHKGLVHGRPARAALAARRRAGVAAFGARALLGRRVVLTEHSQVRRSISRV</sequence>
<protein>
    <submittedName>
        <fullName evidence="1">Uncharacterized protein</fullName>
    </submittedName>
</protein>